<proteinExistence type="predicted"/>
<dbReference type="EMBL" id="AP014809">
    <property type="protein sequence ID" value="BAU89016.1"/>
    <property type="molecule type" value="Genomic_DNA"/>
</dbReference>
<accession>A0A169QJW8</accession>
<sequence>MADKDRIIENAVGTIKKMSLANRERRSENERLSSEVARLTALLRDREAEDSGMSFR</sequence>
<gene>
    <name evidence="1" type="ORF">MPPM_0411</name>
</gene>
<reference evidence="1 2" key="1">
    <citation type="journal article" date="2016" name="Genome Announc.">
        <title>Complete Genome Sequence of Methylobacterium populi P-1M, Isolated from Pink-Pigmented Household Biofilm.</title>
        <authorList>
            <person name="Morohoshi T."/>
            <person name="Ikeda T."/>
        </authorList>
    </citation>
    <scope>NUCLEOTIDE SEQUENCE [LARGE SCALE GENOMIC DNA]</scope>
    <source>
        <strain evidence="1 2">P-1M</strain>
    </source>
</reference>
<dbReference type="AlphaFoldDB" id="A0A169QJW8"/>
<evidence type="ECO:0000313" key="1">
    <source>
        <dbReference type="EMBL" id="BAU89016.1"/>
    </source>
</evidence>
<organism evidence="1 2">
    <name type="scientific">Methylorubrum populi</name>
    <dbReference type="NCBI Taxonomy" id="223967"/>
    <lineage>
        <taxon>Bacteria</taxon>
        <taxon>Pseudomonadati</taxon>
        <taxon>Pseudomonadota</taxon>
        <taxon>Alphaproteobacteria</taxon>
        <taxon>Hyphomicrobiales</taxon>
        <taxon>Methylobacteriaceae</taxon>
        <taxon>Methylorubrum</taxon>
    </lineage>
</organism>
<evidence type="ECO:0000313" key="2">
    <source>
        <dbReference type="Proteomes" id="UP000218288"/>
    </source>
</evidence>
<protein>
    <submittedName>
        <fullName evidence="1">Uncharacterized protein</fullName>
    </submittedName>
</protein>
<dbReference type="Proteomes" id="UP000218288">
    <property type="component" value="Chromosome"/>
</dbReference>
<name>A0A169QJW8_9HYPH</name>